<keyword evidence="11" id="KW-1185">Reference proteome</keyword>
<dbReference type="PANTHER" id="PTHR23502:SF132">
    <property type="entry name" value="POLYAMINE TRANSPORTER 2-RELATED"/>
    <property type="match status" value="1"/>
</dbReference>
<keyword evidence="3" id="KW-0813">Transport</keyword>
<feature type="transmembrane region" description="Helical" evidence="8">
    <location>
        <begin position="161"/>
        <end position="183"/>
    </location>
</feature>
<comment type="similarity">
    <text evidence="2">Belongs to the major facilitator superfamily. Bcr/CmlA family.</text>
</comment>
<evidence type="ECO:0000256" key="2">
    <source>
        <dbReference type="ARBA" id="ARBA00006236"/>
    </source>
</evidence>
<dbReference type="Proteomes" id="UP001597112">
    <property type="component" value="Unassembled WGS sequence"/>
</dbReference>
<dbReference type="SUPFAM" id="SSF103473">
    <property type="entry name" value="MFS general substrate transporter"/>
    <property type="match status" value="1"/>
</dbReference>
<comment type="subcellular location">
    <subcellularLocation>
        <location evidence="1">Cell membrane</location>
        <topology evidence="1">Multi-pass membrane protein</topology>
    </subcellularLocation>
</comment>
<gene>
    <name evidence="10" type="ORF">ACFQ21_14715</name>
</gene>
<evidence type="ECO:0000256" key="4">
    <source>
        <dbReference type="ARBA" id="ARBA00022475"/>
    </source>
</evidence>
<dbReference type="Gene3D" id="1.20.1720.10">
    <property type="entry name" value="Multidrug resistance protein D"/>
    <property type="match status" value="1"/>
</dbReference>
<dbReference type="PROSITE" id="PS50850">
    <property type="entry name" value="MFS"/>
    <property type="match status" value="1"/>
</dbReference>
<evidence type="ECO:0000256" key="7">
    <source>
        <dbReference type="ARBA" id="ARBA00023136"/>
    </source>
</evidence>
<dbReference type="NCBIfam" id="NF008314">
    <property type="entry name" value="PRK11102.1"/>
    <property type="match status" value="1"/>
</dbReference>
<evidence type="ECO:0000256" key="3">
    <source>
        <dbReference type="ARBA" id="ARBA00022448"/>
    </source>
</evidence>
<feature type="transmembrane region" description="Helical" evidence="8">
    <location>
        <begin position="251"/>
        <end position="271"/>
    </location>
</feature>
<dbReference type="InterPro" id="IPR036259">
    <property type="entry name" value="MFS_trans_sf"/>
</dbReference>
<feature type="transmembrane region" description="Helical" evidence="8">
    <location>
        <begin position="45"/>
        <end position="64"/>
    </location>
</feature>
<evidence type="ECO:0000259" key="9">
    <source>
        <dbReference type="PROSITE" id="PS50850"/>
    </source>
</evidence>
<comment type="caution">
    <text evidence="10">The sequence shown here is derived from an EMBL/GenBank/DDBJ whole genome shotgun (WGS) entry which is preliminary data.</text>
</comment>
<feature type="transmembrane region" description="Helical" evidence="8">
    <location>
        <begin position="213"/>
        <end position="231"/>
    </location>
</feature>
<dbReference type="PANTHER" id="PTHR23502">
    <property type="entry name" value="MAJOR FACILITATOR SUPERFAMILY"/>
    <property type="match status" value="1"/>
</dbReference>
<sequence length="410" mass="43565">MTRKQHIVVILILGALSTISPFSIDMYLPGFPAIAKDLNTTIDQVQLSLTSYLVGIALGQLLYGPLLDRFGRRLPLYAGLTVYIIASLGCAMTNSIHALITMRFLQAIGGCAGMVASQALVRDLFPINKTAQAFSSLTLVVAVSPLIAPTIGGYVTVGFGWHYVFIILASVMALIMVCIYFFLPEGRSADASLSLKPQAVMTNFMTVLKQQQFLIYAFAGGIATAAPFAFIAGSSDVFINLYHTSEQEYGWIFTIVASAIIGSTQLNHILLKKYSSQQIIKTTLIVQSLVGIVLVGGTALGWYSKYELVGMMFLFLIGQGLTGPNSTALALAPFTKLTGSAAAIQGSIRMGVGGLASAAVSALHNNTAVPMVGMMVACGFAGLIILGVGKGTVRYRARKNASEKETSVMM</sequence>
<evidence type="ECO:0000313" key="10">
    <source>
        <dbReference type="EMBL" id="MFD1000575.1"/>
    </source>
</evidence>
<dbReference type="EMBL" id="JBHTKA010000004">
    <property type="protein sequence ID" value="MFD1000575.1"/>
    <property type="molecule type" value="Genomic_DNA"/>
</dbReference>
<evidence type="ECO:0000256" key="5">
    <source>
        <dbReference type="ARBA" id="ARBA00022692"/>
    </source>
</evidence>
<dbReference type="RefSeq" id="WP_377580022.1">
    <property type="nucleotide sequence ID" value="NZ_JBHTKA010000004.1"/>
</dbReference>
<dbReference type="InterPro" id="IPR020846">
    <property type="entry name" value="MFS_dom"/>
</dbReference>
<proteinExistence type="inferred from homology"/>
<accession>A0ABW3K534</accession>
<evidence type="ECO:0000256" key="6">
    <source>
        <dbReference type="ARBA" id="ARBA00022989"/>
    </source>
</evidence>
<feature type="transmembrane region" description="Helical" evidence="8">
    <location>
        <begin position="369"/>
        <end position="389"/>
    </location>
</feature>
<evidence type="ECO:0000313" key="11">
    <source>
        <dbReference type="Proteomes" id="UP001597112"/>
    </source>
</evidence>
<feature type="transmembrane region" description="Helical" evidence="8">
    <location>
        <begin position="283"/>
        <end position="303"/>
    </location>
</feature>
<evidence type="ECO:0000256" key="1">
    <source>
        <dbReference type="ARBA" id="ARBA00004651"/>
    </source>
</evidence>
<keyword evidence="5 8" id="KW-0812">Transmembrane</keyword>
<reference evidence="11" key="1">
    <citation type="journal article" date="2019" name="Int. J. Syst. Evol. Microbiol.">
        <title>The Global Catalogue of Microorganisms (GCM) 10K type strain sequencing project: providing services to taxonomists for standard genome sequencing and annotation.</title>
        <authorList>
            <consortium name="The Broad Institute Genomics Platform"/>
            <consortium name="The Broad Institute Genome Sequencing Center for Infectious Disease"/>
            <person name="Wu L."/>
            <person name="Ma J."/>
        </authorList>
    </citation>
    <scope>NUCLEOTIDE SEQUENCE [LARGE SCALE GENOMIC DNA]</scope>
    <source>
        <strain evidence="11">CCUG 58938</strain>
    </source>
</reference>
<keyword evidence="4" id="KW-1003">Cell membrane</keyword>
<keyword evidence="6 8" id="KW-1133">Transmembrane helix</keyword>
<organism evidence="10 11">
    <name type="scientific">Ohtaekwangia kribbensis</name>
    <dbReference type="NCBI Taxonomy" id="688913"/>
    <lineage>
        <taxon>Bacteria</taxon>
        <taxon>Pseudomonadati</taxon>
        <taxon>Bacteroidota</taxon>
        <taxon>Cytophagia</taxon>
        <taxon>Cytophagales</taxon>
        <taxon>Fulvivirgaceae</taxon>
        <taxon>Ohtaekwangia</taxon>
    </lineage>
</organism>
<feature type="domain" description="Major facilitator superfamily (MFS) profile" evidence="9">
    <location>
        <begin position="9"/>
        <end position="410"/>
    </location>
</feature>
<name>A0ABW3K534_9BACT</name>
<feature type="transmembrane region" description="Helical" evidence="8">
    <location>
        <begin position="133"/>
        <end position="155"/>
    </location>
</feature>
<dbReference type="CDD" id="cd17320">
    <property type="entry name" value="MFS_MdfA_MDR_like"/>
    <property type="match status" value="1"/>
</dbReference>
<feature type="transmembrane region" description="Helical" evidence="8">
    <location>
        <begin position="104"/>
        <end position="121"/>
    </location>
</feature>
<dbReference type="Pfam" id="PF07690">
    <property type="entry name" value="MFS_1"/>
    <property type="match status" value="1"/>
</dbReference>
<protein>
    <submittedName>
        <fullName evidence="10">Bcr/CflA family multidrug efflux MFS transporter</fullName>
    </submittedName>
</protein>
<dbReference type="NCBIfam" id="TIGR00710">
    <property type="entry name" value="efflux_Bcr_CflA"/>
    <property type="match status" value="1"/>
</dbReference>
<dbReference type="InterPro" id="IPR004812">
    <property type="entry name" value="Efflux_drug-R_Bcr/CmlA"/>
</dbReference>
<keyword evidence="7 8" id="KW-0472">Membrane</keyword>
<evidence type="ECO:0000256" key="8">
    <source>
        <dbReference type="SAM" id="Phobius"/>
    </source>
</evidence>
<feature type="transmembrane region" description="Helical" evidence="8">
    <location>
        <begin position="76"/>
        <end position="98"/>
    </location>
</feature>
<dbReference type="InterPro" id="IPR011701">
    <property type="entry name" value="MFS"/>
</dbReference>